<dbReference type="Proteomes" id="UP001163324">
    <property type="component" value="Chromosome 4"/>
</dbReference>
<organism evidence="1 2">
    <name type="scientific">Trichothecium roseum</name>
    <dbReference type="NCBI Taxonomy" id="47278"/>
    <lineage>
        <taxon>Eukaryota</taxon>
        <taxon>Fungi</taxon>
        <taxon>Dikarya</taxon>
        <taxon>Ascomycota</taxon>
        <taxon>Pezizomycotina</taxon>
        <taxon>Sordariomycetes</taxon>
        <taxon>Hypocreomycetidae</taxon>
        <taxon>Hypocreales</taxon>
        <taxon>Hypocreales incertae sedis</taxon>
        <taxon>Trichothecium</taxon>
    </lineage>
</organism>
<proteinExistence type="predicted"/>
<keyword evidence="2" id="KW-1185">Reference proteome</keyword>
<dbReference type="EMBL" id="CM047943">
    <property type="protein sequence ID" value="KAI9900654.1"/>
    <property type="molecule type" value="Genomic_DNA"/>
</dbReference>
<evidence type="ECO:0000313" key="2">
    <source>
        <dbReference type="Proteomes" id="UP001163324"/>
    </source>
</evidence>
<evidence type="ECO:0000313" key="1">
    <source>
        <dbReference type="EMBL" id="KAI9900654.1"/>
    </source>
</evidence>
<comment type="caution">
    <text evidence="1">The sequence shown here is derived from an EMBL/GenBank/DDBJ whole genome shotgun (WGS) entry which is preliminary data.</text>
</comment>
<reference evidence="1" key="1">
    <citation type="submission" date="2022-10" db="EMBL/GenBank/DDBJ databases">
        <title>Complete Genome of Trichothecium roseum strain YXFP-22015, a Plant Pathogen Isolated from Citrus.</title>
        <authorList>
            <person name="Wang Y."/>
            <person name="Zhu L."/>
        </authorList>
    </citation>
    <scope>NUCLEOTIDE SEQUENCE</scope>
    <source>
        <strain evidence="1">YXFP-22015</strain>
    </source>
</reference>
<accession>A0ACC0V2I1</accession>
<protein>
    <submittedName>
        <fullName evidence="1">Uncharacterized protein</fullName>
    </submittedName>
</protein>
<gene>
    <name evidence="1" type="ORF">N3K66_004916</name>
</gene>
<sequence length="393" mass="41761">MPPKIILLTGAPPASAVTDASSTLTRFDRTFSRFLGLPDAEDSSADPAGIPQQHAAWRSLPLQRQPLHAGLTQAHHLGDADAAAGLGHDSFFTTADATSFLSAHGGGDPDDDVLADFCEQSLAHHHHHQSLDDNNDDDDDDEQSTTNTSFATNTTTTTTTTSNDTYTDPSTLHLPPRNTQLSDLRDVPPAPRILDLAPQTLTLNLVLGVISISRPRAVTTRWGRALSLVELLAGDETRSGFAVSFWLGPESSTTTTTATTTATTNAAAAAAAVDGASADVTSLRTQDVVLVTNVALHVFRGKVYGQSLRRGLTRVRLLWRRDGGGHYSTRDLNRPGPGPGPDPQRAKARAVKDWVLRFVGRGQAGAGADAGAGAGRRRRGGRKSFDQMPDDTQ</sequence>
<name>A0ACC0V2I1_9HYPO</name>